<keyword evidence="3 4" id="KW-0285">Flavoprotein</keyword>
<evidence type="ECO:0000256" key="2">
    <source>
        <dbReference type="ARBA" id="ARBA00023239"/>
    </source>
</evidence>
<dbReference type="GO" id="GO:0046872">
    <property type="term" value="F:metal ion binding"/>
    <property type="evidence" value="ECO:0007669"/>
    <property type="project" value="UniProtKB-KW"/>
</dbReference>
<comment type="similarity">
    <text evidence="3 4">In the N-terminal section; belongs to the HFCD (homo-oligomeric flavin containing Cys decarboxylase) superfamily.</text>
</comment>
<evidence type="ECO:0000259" key="5">
    <source>
        <dbReference type="Pfam" id="PF02441"/>
    </source>
</evidence>
<dbReference type="PANTHER" id="PTHR14359">
    <property type="entry name" value="HOMO-OLIGOMERIC FLAVIN CONTAINING CYS DECARBOXYLASE FAMILY"/>
    <property type="match status" value="1"/>
</dbReference>
<dbReference type="GO" id="GO:0015941">
    <property type="term" value="P:pantothenate catabolic process"/>
    <property type="evidence" value="ECO:0007669"/>
    <property type="project" value="InterPro"/>
</dbReference>
<comment type="catalytic activity">
    <reaction evidence="3 4">
        <text>(R)-4'-phosphopantothenate + L-cysteine + CTP = N-[(R)-4-phosphopantothenoyl]-L-cysteine + CMP + diphosphate + H(+)</text>
        <dbReference type="Rhea" id="RHEA:19397"/>
        <dbReference type="ChEBI" id="CHEBI:10986"/>
        <dbReference type="ChEBI" id="CHEBI:15378"/>
        <dbReference type="ChEBI" id="CHEBI:33019"/>
        <dbReference type="ChEBI" id="CHEBI:35235"/>
        <dbReference type="ChEBI" id="CHEBI:37563"/>
        <dbReference type="ChEBI" id="CHEBI:59458"/>
        <dbReference type="ChEBI" id="CHEBI:60377"/>
        <dbReference type="EC" id="6.3.2.5"/>
    </reaction>
</comment>
<feature type="binding site" evidence="3">
    <location>
        <position position="378"/>
    </location>
    <ligand>
        <name>CTP</name>
        <dbReference type="ChEBI" id="CHEBI:37563"/>
    </ligand>
</feature>
<dbReference type="GO" id="GO:0071513">
    <property type="term" value="C:phosphopantothenoylcysteine decarboxylase complex"/>
    <property type="evidence" value="ECO:0007669"/>
    <property type="project" value="TreeGrafter"/>
</dbReference>
<evidence type="ECO:0000256" key="3">
    <source>
        <dbReference type="HAMAP-Rule" id="MF_02225"/>
    </source>
</evidence>
<comment type="pathway">
    <text evidence="3 4">Cofactor biosynthesis; coenzyme A biosynthesis; CoA from (R)-pantothenate: step 3/5.</text>
</comment>
<comment type="function">
    <text evidence="4">Catalyzes two steps in the biosynthesis of coenzyme A. In the first step cysteine is conjugated to 4'-phosphopantothenate to form 4-phosphopantothenoylcysteine, in the latter compound is decarboxylated to form 4'-phosphopantotheine.</text>
</comment>
<feature type="binding site" evidence="3">
    <location>
        <begin position="308"/>
        <end position="310"/>
    </location>
    <ligand>
        <name>CTP</name>
        <dbReference type="ChEBI" id="CHEBI:37563"/>
    </ligand>
</feature>
<feature type="binding site" evidence="3">
    <location>
        <position position="314"/>
    </location>
    <ligand>
        <name>CTP</name>
        <dbReference type="ChEBI" id="CHEBI:37563"/>
    </ligand>
</feature>
<dbReference type="NCBIfam" id="TIGR00521">
    <property type="entry name" value="coaBC_dfp"/>
    <property type="match status" value="1"/>
</dbReference>
<keyword evidence="3" id="KW-0511">Multifunctional enzyme</keyword>
<comment type="cofactor">
    <cofactor evidence="3">
        <name>Mg(2+)</name>
        <dbReference type="ChEBI" id="CHEBI:18420"/>
    </cofactor>
</comment>
<reference evidence="7 8" key="1">
    <citation type="journal article" date="2017" name="Int. J. Syst. Evol. Microbiol.">
        <title>Kushneria konosiri sp. nov., isolated from the Korean salt-fermented seafood Daemi-jeot.</title>
        <authorList>
            <person name="Yun J.H."/>
            <person name="Park S.K."/>
            <person name="Lee J.Y."/>
            <person name="Jung M.J."/>
            <person name="Bae J.W."/>
        </authorList>
    </citation>
    <scope>NUCLEOTIDE SEQUENCE [LARGE SCALE GENOMIC DNA]</scope>
    <source>
        <strain evidence="7 8">X49</strain>
    </source>
</reference>
<proteinExistence type="inferred from homology"/>
<keyword evidence="1 3" id="KW-0210">Decarboxylase</keyword>
<feature type="binding site" evidence="3">
    <location>
        <begin position="342"/>
        <end position="345"/>
    </location>
    <ligand>
        <name>CTP</name>
        <dbReference type="ChEBI" id="CHEBI:37563"/>
    </ligand>
</feature>
<keyword evidence="3 4" id="KW-0288">FMN</keyword>
<organism evidence="7 8">
    <name type="scientific">Kushneria konosiri</name>
    <dbReference type="NCBI Taxonomy" id="698828"/>
    <lineage>
        <taxon>Bacteria</taxon>
        <taxon>Pseudomonadati</taxon>
        <taxon>Pseudomonadota</taxon>
        <taxon>Gammaproteobacteria</taxon>
        <taxon>Oceanospirillales</taxon>
        <taxon>Halomonadaceae</taxon>
        <taxon>Kushneria</taxon>
    </lineage>
</organism>
<protein>
    <recommendedName>
        <fullName evidence="3">Coenzyme A biosynthesis bifunctional protein CoaBC</fullName>
    </recommendedName>
    <alternativeName>
        <fullName evidence="3">DNA/pantothenate metabolism flavoprotein</fullName>
    </alternativeName>
    <alternativeName>
        <fullName evidence="3">Phosphopantothenoylcysteine synthetase/decarboxylase</fullName>
        <shortName evidence="3">PPCS-PPCDC</shortName>
    </alternativeName>
    <domain>
        <recommendedName>
            <fullName evidence="3">Phosphopantothenoylcysteine decarboxylase</fullName>
            <shortName evidence="3">PPC decarboxylase</shortName>
            <shortName evidence="3">PPC-DC</shortName>
            <ecNumber evidence="3">4.1.1.36</ecNumber>
        </recommendedName>
        <alternativeName>
            <fullName evidence="3">CoaC</fullName>
        </alternativeName>
    </domain>
    <domain>
        <recommendedName>
            <fullName evidence="3">Phosphopantothenate--cysteine ligase</fullName>
            <ecNumber evidence="3">6.3.2.5</ecNumber>
        </recommendedName>
        <alternativeName>
            <fullName evidence="3">CoaB</fullName>
        </alternativeName>
        <alternativeName>
            <fullName evidence="3">Phosphopantothenoylcysteine synthetase</fullName>
            <shortName evidence="3">PPC synthetase</shortName>
            <shortName evidence="3">PPC-S</shortName>
        </alternativeName>
    </domain>
</protein>
<accession>A0A2Z2H3Z9</accession>
<evidence type="ECO:0000256" key="1">
    <source>
        <dbReference type="ARBA" id="ARBA00022793"/>
    </source>
</evidence>
<feature type="region of interest" description="Phosphopantothenoylcysteine decarboxylase" evidence="3">
    <location>
        <begin position="1"/>
        <end position="225"/>
    </location>
</feature>
<dbReference type="GO" id="GO:0004633">
    <property type="term" value="F:phosphopantothenoylcysteine decarboxylase activity"/>
    <property type="evidence" value="ECO:0007669"/>
    <property type="project" value="UniProtKB-UniRule"/>
</dbReference>
<dbReference type="Proteomes" id="UP000250025">
    <property type="component" value="Chromosome"/>
</dbReference>
<dbReference type="GO" id="GO:0004632">
    <property type="term" value="F:phosphopantothenate--cysteine ligase activity"/>
    <property type="evidence" value="ECO:0007669"/>
    <property type="project" value="UniProtKB-UniRule"/>
</dbReference>
<dbReference type="GO" id="GO:0010181">
    <property type="term" value="F:FMN binding"/>
    <property type="evidence" value="ECO:0007669"/>
    <property type="project" value="UniProtKB-UniRule"/>
</dbReference>
<feature type="domain" description="DNA/pantothenate metabolism flavoprotein C-terminal" evidence="6">
    <location>
        <begin position="221"/>
        <end position="437"/>
    </location>
</feature>
<dbReference type="Gene3D" id="3.40.50.10300">
    <property type="entry name" value="CoaB-like"/>
    <property type="match status" value="1"/>
</dbReference>
<evidence type="ECO:0000256" key="4">
    <source>
        <dbReference type="RuleBase" id="RU364078"/>
    </source>
</evidence>
<dbReference type="GO" id="GO:0015937">
    <property type="term" value="P:coenzyme A biosynthetic process"/>
    <property type="evidence" value="ECO:0007669"/>
    <property type="project" value="UniProtKB-UniRule"/>
</dbReference>
<comment type="function">
    <text evidence="3">Catalyzes two sequential steps in the biosynthesis of coenzyme A. In the first step cysteine is conjugated to 4'-phosphopantothenate to form 4-phosphopantothenoylcysteine. In the second step the latter compound is decarboxylated to form 4'-phosphopantotheine.</text>
</comment>
<feature type="active site" description="Proton donor" evidence="3">
    <location>
        <position position="159"/>
    </location>
</feature>
<dbReference type="SUPFAM" id="SSF102645">
    <property type="entry name" value="CoaB-like"/>
    <property type="match status" value="1"/>
</dbReference>
<evidence type="ECO:0000313" key="7">
    <source>
        <dbReference type="EMBL" id="ARS51965.1"/>
    </source>
</evidence>
<feature type="binding site" evidence="3">
    <location>
        <position position="374"/>
    </location>
    <ligand>
        <name>CTP</name>
        <dbReference type="ChEBI" id="CHEBI:37563"/>
    </ligand>
</feature>
<evidence type="ECO:0000259" key="6">
    <source>
        <dbReference type="Pfam" id="PF04127"/>
    </source>
</evidence>
<dbReference type="PANTHER" id="PTHR14359:SF6">
    <property type="entry name" value="PHOSPHOPANTOTHENOYLCYSTEINE DECARBOXYLASE"/>
    <property type="match status" value="1"/>
</dbReference>
<dbReference type="HAMAP" id="MF_02225">
    <property type="entry name" value="CoaBC"/>
    <property type="match status" value="1"/>
</dbReference>
<name>A0A2Z2H3Z9_9GAMM</name>
<keyword evidence="2 3" id="KW-0456">Lyase</keyword>
<feature type="region of interest" description="Phosphopantothenate--cysteine ligase" evidence="3">
    <location>
        <begin position="226"/>
        <end position="453"/>
    </location>
</feature>
<feature type="binding site" evidence="3">
    <location>
        <position position="360"/>
    </location>
    <ligand>
        <name>CTP</name>
        <dbReference type="ChEBI" id="CHEBI:37563"/>
    </ligand>
</feature>
<dbReference type="InterPro" id="IPR003382">
    <property type="entry name" value="Flavoprotein"/>
</dbReference>
<dbReference type="KEGG" id="kus:B9G99_02845"/>
<comment type="cofactor">
    <cofactor evidence="3">
        <name>FMN</name>
        <dbReference type="ChEBI" id="CHEBI:58210"/>
    </cofactor>
    <text evidence="3">Binds 1 FMN per subunit.</text>
</comment>
<dbReference type="SUPFAM" id="SSF52507">
    <property type="entry name" value="Homo-oligomeric flavin-containing Cys decarboxylases, HFCD"/>
    <property type="match status" value="1"/>
</dbReference>
<comment type="pathway">
    <text evidence="3 4">Cofactor biosynthesis; coenzyme A biosynthesis; CoA from (R)-pantothenate: step 2/5.</text>
</comment>
<keyword evidence="8" id="KW-1185">Reference proteome</keyword>
<dbReference type="Pfam" id="PF02441">
    <property type="entry name" value="Flavoprotein"/>
    <property type="match status" value="1"/>
</dbReference>
<keyword evidence="3" id="KW-0460">Magnesium</keyword>
<dbReference type="Pfam" id="PF04127">
    <property type="entry name" value="DFP"/>
    <property type="match status" value="1"/>
</dbReference>
<dbReference type="UniPathway" id="UPA00241">
    <property type="reaction ID" value="UER00353"/>
</dbReference>
<dbReference type="EC" id="6.3.2.5" evidence="3"/>
<dbReference type="EC" id="4.1.1.36" evidence="3"/>
<dbReference type="RefSeq" id="WP_086620669.1">
    <property type="nucleotide sequence ID" value="NZ_CP021323.1"/>
</dbReference>
<dbReference type="InterPro" id="IPR036551">
    <property type="entry name" value="Flavin_trans-like"/>
</dbReference>
<dbReference type="Gene3D" id="3.40.50.1950">
    <property type="entry name" value="Flavin prenyltransferase-like"/>
    <property type="match status" value="1"/>
</dbReference>
<dbReference type="InterPro" id="IPR035929">
    <property type="entry name" value="CoaB-like_sf"/>
</dbReference>
<feature type="domain" description="Flavoprotein" evidence="5">
    <location>
        <begin position="8"/>
        <end position="178"/>
    </location>
</feature>
<keyword evidence="3" id="KW-0479">Metal-binding</keyword>
<sequence>MSRLAGQRIVLGISAGIAAYKSAVLARLLKKAGASVRVVMTEGAQAFITPLTLQALTGEEVRTSLLDPQAEAGMGHIELAKWADIVLIAPATADVMARLAAGMADDLLTTLCLATRARCLLAPAMNQAMWSHPASQRNAETLKTFGWQQLGPDAGEQACGDVGGGRMLEPEDIVEALEAALSGHSPAPGTLPLDAMPEHDNHSPTPDAFMAAEAIPASRALAGQHVVITAGPTREAIDPVRYLSNHSSGKMGFALACAARDQGARVTLISGPVTLATPENITRVDVVSAVEMLEAVDAALADCDIFIGCAAVADYRLAEVAEHKLKKVSGSTGLALNLIENPDIIAAVTHRQSPPFTVGFAAETRELARHAHDKLVRKRLDLIVANDVAAPGLGFGADDNAAVLYHLDPDQPDNPATSHTLSPRAKQDLARAIIDYMLPLYCGHQSMRSPVCS</sequence>
<comment type="catalytic activity">
    <reaction evidence="3 4">
        <text>N-[(R)-4-phosphopantothenoyl]-L-cysteine + H(+) = (R)-4'-phosphopantetheine + CO2</text>
        <dbReference type="Rhea" id="RHEA:16793"/>
        <dbReference type="ChEBI" id="CHEBI:15378"/>
        <dbReference type="ChEBI" id="CHEBI:16526"/>
        <dbReference type="ChEBI" id="CHEBI:59458"/>
        <dbReference type="ChEBI" id="CHEBI:61723"/>
        <dbReference type="EC" id="4.1.1.36"/>
    </reaction>
</comment>
<dbReference type="AlphaFoldDB" id="A0A2Z2H3Z9"/>
<feature type="binding site" evidence="3">
    <location>
        <position position="324"/>
    </location>
    <ligand>
        <name>CTP</name>
        <dbReference type="ChEBI" id="CHEBI:37563"/>
    </ligand>
</feature>
<gene>
    <name evidence="3" type="primary">coaBC</name>
    <name evidence="7" type="ORF">B9G99_02845</name>
</gene>
<evidence type="ECO:0000313" key="8">
    <source>
        <dbReference type="Proteomes" id="UP000250025"/>
    </source>
</evidence>
<comment type="similarity">
    <text evidence="3 4">In the C-terminal section; belongs to the PPC synthetase family.</text>
</comment>
<dbReference type="EMBL" id="CP021323">
    <property type="protein sequence ID" value="ARS51965.1"/>
    <property type="molecule type" value="Genomic_DNA"/>
</dbReference>
<dbReference type="InterPro" id="IPR007085">
    <property type="entry name" value="DNA/pantothenate-metab_flavo_C"/>
</dbReference>
<dbReference type="OrthoDB" id="9802554at2"/>
<dbReference type="InterPro" id="IPR005252">
    <property type="entry name" value="CoaBC"/>
</dbReference>
<keyword evidence="3 4" id="KW-0436">Ligase</keyword>